<dbReference type="Gene3D" id="2.10.109.10">
    <property type="entry name" value="Umud Fragment, subunit A"/>
    <property type="match status" value="1"/>
</dbReference>
<dbReference type="AlphaFoldDB" id="A0A5C8EZ54"/>
<dbReference type="EC" id="3.4.21.89" evidence="4"/>
<dbReference type="InterPro" id="IPR036286">
    <property type="entry name" value="LexA/Signal_pep-like_sf"/>
</dbReference>
<feature type="transmembrane region" description="Helical" evidence="4">
    <location>
        <begin position="6"/>
        <end position="27"/>
    </location>
</feature>
<protein>
    <recommendedName>
        <fullName evidence="2 4">Signal peptidase I</fullName>
        <ecNumber evidence="4">3.4.21.89</ecNumber>
    </recommendedName>
</protein>
<accession>A0A5C8EZ54</accession>
<keyword evidence="4" id="KW-0472">Membrane</keyword>
<dbReference type="PANTHER" id="PTHR43390">
    <property type="entry name" value="SIGNAL PEPTIDASE I"/>
    <property type="match status" value="1"/>
</dbReference>
<evidence type="ECO:0000313" key="7">
    <source>
        <dbReference type="Proteomes" id="UP000323176"/>
    </source>
</evidence>
<feature type="active site" evidence="3">
    <location>
        <position position="77"/>
    </location>
</feature>
<dbReference type="InterPro" id="IPR019533">
    <property type="entry name" value="Peptidase_S26"/>
</dbReference>
<comment type="catalytic activity">
    <reaction evidence="4">
        <text>Cleavage of hydrophobic, N-terminal signal or leader sequences from secreted and periplasmic proteins.</text>
        <dbReference type="EC" id="3.4.21.89"/>
    </reaction>
</comment>
<evidence type="ECO:0000313" key="6">
    <source>
        <dbReference type="EMBL" id="TXJ43245.1"/>
    </source>
</evidence>
<dbReference type="GO" id="GO:0009003">
    <property type="term" value="F:signal peptidase activity"/>
    <property type="evidence" value="ECO:0007669"/>
    <property type="project" value="UniProtKB-EC"/>
</dbReference>
<keyword evidence="4 6" id="KW-0378">Hydrolase</keyword>
<feature type="active site" evidence="3">
    <location>
        <position position="37"/>
    </location>
</feature>
<dbReference type="SUPFAM" id="SSF51306">
    <property type="entry name" value="LexA/Signal peptidase"/>
    <property type="match status" value="1"/>
</dbReference>
<name>A0A5C8EZ54_BRAPL</name>
<dbReference type="Proteomes" id="UP000323176">
    <property type="component" value="Unassembled WGS sequence"/>
</dbReference>
<keyword evidence="4" id="KW-0812">Transmembrane</keyword>
<evidence type="ECO:0000256" key="4">
    <source>
        <dbReference type="RuleBase" id="RU362042"/>
    </source>
</evidence>
<dbReference type="CDD" id="cd06530">
    <property type="entry name" value="S26_SPase_I"/>
    <property type="match status" value="1"/>
</dbReference>
<reference evidence="6 7" key="1">
    <citation type="journal article" date="1992" name="Lakartidningen">
        <title>[Penicillin V and not amoxicillin is the first choice preparation in acute otitis].</title>
        <authorList>
            <person name="Kamme C."/>
            <person name="Lundgren K."/>
            <person name="Prellner K."/>
        </authorList>
    </citation>
    <scope>NUCLEOTIDE SEQUENCE [LARGE SCALE GENOMIC DNA]</scope>
    <source>
        <strain evidence="6 7">PC5538III-hc</strain>
    </source>
</reference>
<dbReference type="GO" id="GO:0004252">
    <property type="term" value="F:serine-type endopeptidase activity"/>
    <property type="evidence" value="ECO:0007669"/>
    <property type="project" value="InterPro"/>
</dbReference>
<comment type="similarity">
    <text evidence="1 4">Belongs to the peptidase S26 family.</text>
</comment>
<dbReference type="Pfam" id="PF10502">
    <property type="entry name" value="Peptidase_S26"/>
    <property type="match status" value="1"/>
</dbReference>
<sequence>MNKKQILEIILASLLALFLAGFIRVFFFDTYIVSNKSMEPTFYEGDQILLLKNNFLFNKIKNFDVIVFRRGTNNLVKRVIGKEGDKVEIFEGGLYLNDELIRHKYYIFSEEDNAVYNIGKGEYFVLGDNIASSEDSRHFGLINKKDIVGHIILIFSPKRRFKLFNNFKSLSNY</sequence>
<dbReference type="GO" id="GO:0016020">
    <property type="term" value="C:membrane"/>
    <property type="evidence" value="ECO:0007669"/>
    <property type="project" value="UniProtKB-SubCell"/>
</dbReference>
<gene>
    <name evidence="6" type="primary">lepB</name>
    <name evidence="6" type="ORF">EPJ72_04895</name>
</gene>
<dbReference type="EMBL" id="SAXY01000030">
    <property type="protein sequence ID" value="TXJ43245.1"/>
    <property type="molecule type" value="Genomic_DNA"/>
</dbReference>
<evidence type="ECO:0000256" key="2">
    <source>
        <dbReference type="ARBA" id="ARBA00019232"/>
    </source>
</evidence>
<keyword evidence="4" id="KW-0645">Protease</keyword>
<keyword evidence="4" id="KW-1133">Transmembrane helix</keyword>
<comment type="caution">
    <text evidence="6">The sequence shown here is derived from an EMBL/GenBank/DDBJ whole genome shotgun (WGS) entry which is preliminary data.</text>
</comment>
<feature type="domain" description="Peptidase S26" evidence="5">
    <location>
        <begin position="7"/>
        <end position="155"/>
    </location>
</feature>
<organism evidence="6 7">
    <name type="scientific">Brachyspira pilosicoli</name>
    <name type="common">Serpulina pilosicoli</name>
    <dbReference type="NCBI Taxonomy" id="52584"/>
    <lineage>
        <taxon>Bacteria</taxon>
        <taxon>Pseudomonadati</taxon>
        <taxon>Spirochaetota</taxon>
        <taxon>Spirochaetia</taxon>
        <taxon>Brachyspirales</taxon>
        <taxon>Brachyspiraceae</taxon>
        <taxon>Brachyspira</taxon>
    </lineage>
</organism>
<dbReference type="OrthoDB" id="9802919at2"/>
<evidence type="ECO:0000259" key="5">
    <source>
        <dbReference type="Pfam" id="PF10502"/>
    </source>
</evidence>
<dbReference type="InterPro" id="IPR000223">
    <property type="entry name" value="Pept_S26A_signal_pept_1"/>
</dbReference>
<evidence type="ECO:0000256" key="3">
    <source>
        <dbReference type="PIRSR" id="PIRSR600223-1"/>
    </source>
</evidence>
<proteinExistence type="inferred from homology"/>
<comment type="subcellular location">
    <subcellularLocation>
        <location evidence="4">Membrane</location>
        <topology evidence="4">Single-pass type II membrane protein</topology>
    </subcellularLocation>
</comment>
<dbReference type="PRINTS" id="PR00727">
    <property type="entry name" value="LEADERPTASE"/>
</dbReference>
<dbReference type="PANTHER" id="PTHR43390:SF1">
    <property type="entry name" value="CHLOROPLAST PROCESSING PEPTIDASE"/>
    <property type="match status" value="1"/>
</dbReference>
<dbReference type="GO" id="GO:0006465">
    <property type="term" value="P:signal peptide processing"/>
    <property type="evidence" value="ECO:0007669"/>
    <property type="project" value="InterPro"/>
</dbReference>
<dbReference type="NCBIfam" id="TIGR02227">
    <property type="entry name" value="sigpep_I_bact"/>
    <property type="match status" value="1"/>
</dbReference>
<evidence type="ECO:0000256" key="1">
    <source>
        <dbReference type="ARBA" id="ARBA00009370"/>
    </source>
</evidence>